<organism evidence="5 6">
    <name type="scientific">Desulfosporosinus orientis (strain ATCC 19365 / DSM 765 / NCIMB 8382 / VKM B-1628 / Singapore I)</name>
    <name type="common">Desulfotomaculum orientis</name>
    <dbReference type="NCBI Taxonomy" id="768706"/>
    <lineage>
        <taxon>Bacteria</taxon>
        <taxon>Bacillati</taxon>
        <taxon>Bacillota</taxon>
        <taxon>Clostridia</taxon>
        <taxon>Eubacteriales</taxon>
        <taxon>Desulfitobacteriaceae</taxon>
        <taxon>Desulfosporosinus</taxon>
    </lineage>
</organism>
<dbReference type="PATRIC" id="fig|768706.3.peg.5037"/>
<keyword evidence="1" id="KW-0813">Transport</keyword>
<dbReference type="FunFam" id="3.40.50.300:FF:000032">
    <property type="entry name" value="Export ABC transporter ATP-binding protein"/>
    <property type="match status" value="1"/>
</dbReference>
<dbReference type="AlphaFoldDB" id="G7WJ40"/>
<dbReference type="InterPro" id="IPR027417">
    <property type="entry name" value="P-loop_NTPase"/>
</dbReference>
<dbReference type="Proteomes" id="UP000006346">
    <property type="component" value="Chromosome"/>
</dbReference>
<dbReference type="PROSITE" id="PS50893">
    <property type="entry name" value="ABC_TRANSPORTER_2"/>
    <property type="match status" value="1"/>
</dbReference>
<name>G7WJ40_DESOD</name>
<reference evidence="5 6" key="2">
    <citation type="journal article" date="2012" name="J. Bacteriol.">
        <title>Complete genome sequences of Desulfosporosinus orientis DSM765T, Desulfosporosinus youngiae DSM17734T, Desulfosporosinus meridiei DSM13257T, and Desulfosporosinus acidiphilus DSM22704T.</title>
        <authorList>
            <person name="Pester M."/>
            <person name="Brambilla E."/>
            <person name="Alazard D."/>
            <person name="Rattei T."/>
            <person name="Weinmaier T."/>
            <person name="Han J."/>
            <person name="Lucas S."/>
            <person name="Lapidus A."/>
            <person name="Cheng J.F."/>
            <person name="Goodwin L."/>
            <person name="Pitluck S."/>
            <person name="Peters L."/>
            <person name="Ovchinnikova G."/>
            <person name="Teshima H."/>
            <person name="Detter J.C."/>
            <person name="Han C.S."/>
            <person name="Tapia R."/>
            <person name="Land M.L."/>
            <person name="Hauser L."/>
            <person name="Kyrpides N.C."/>
            <person name="Ivanova N.N."/>
            <person name="Pagani I."/>
            <person name="Huntmann M."/>
            <person name="Wei C.L."/>
            <person name="Davenport K.W."/>
            <person name="Daligault H."/>
            <person name="Chain P.S."/>
            <person name="Chen A."/>
            <person name="Mavromatis K."/>
            <person name="Markowitz V."/>
            <person name="Szeto E."/>
            <person name="Mikhailova N."/>
            <person name="Pati A."/>
            <person name="Wagner M."/>
            <person name="Woyke T."/>
            <person name="Ollivier B."/>
            <person name="Klenk H.P."/>
            <person name="Spring S."/>
            <person name="Loy A."/>
        </authorList>
    </citation>
    <scope>NUCLEOTIDE SEQUENCE [LARGE SCALE GENOMIC DNA]</scope>
    <source>
        <strain evidence="6">ATCC 19365 / DSM 765 / NCIMB 8382 / VKM B-1628</strain>
    </source>
</reference>
<proteinExistence type="predicted"/>
<dbReference type="KEGG" id="dor:Desor_4955"/>
<reference evidence="6" key="1">
    <citation type="submission" date="2011-11" db="EMBL/GenBank/DDBJ databases">
        <title>Complete sequence of Desulfosporosinus orientis DSM 765.</title>
        <authorList>
            <person name="Lucas S."/>
            <person name="Han J."/>
            <person name="Lapidus A."/>
            <person name="Cheng J.-F."/>
            <person name="Goodwin L."/>
            <person name="Pitluck S."/>
            <person name="Peters L."/>
            <person name="Ovchinnikova G."/>
            <person name="Teshima H."/>
            <person name="Detter J.C."/>
            <person name="Han C."/>
            <person name="Tapia R."/>
            <person name="Land M."/>
            <person name="Hauser L."/>
            <person name="Kyrpides N."/>
            <person name="Ivanova N."/>
            <person name="Pagani I."/>
            <person name="Pester M."/>
            <person name="Spring S."/>
            <person name="Ollivier B."/>
            <person name="Rattei T."/>
            <person name="Klenk H.-P."/>
            <person name="Wagner M."/>
            <person name="Loy A."/>
            <person name="Woyke T."/>
        </authorList>
    </citation>
    <scope>NUCLEOTIDE SEQUENCE [LARGE SCALE GENOMIC DNA]</scope>
    <source>
        <strain evidence="6">ATCC 19365 / DSM 765 / NCIMB 8382 / VKM B-1628</strain>
    </source>
</reference>
<dbReference type="GO" id="GO:0005524">
    <property type="term" value="F:ATP binding"/>
    <property type="evidence" value="ECO:0007669"/>
    <property type="project" value="UniProtKB-KW"/>
</dbReference>
<feature type="domain" description="ABC transporter" evidence="4">
    <location>
        <begin position="57"/>
        <end position="297"/>
    </location>
</feature>
<dbReference type="STRING" id="768706.Desor_4955"/>
<dbReference type="InterPro" id="IPR017871">
    <property type="entry name" value="ABC_transporter-like_CS"/>
</dbReference>
<dbReference type="GO" id="GO:0005886">
    <property type="term" value="C:plasma membrane"/>
    <property type="evidence" value="ECO:0007669"/>
    <property type="project" value="TreeGrafter"/>
</dbReference>
<protein>
    <submittedName>
        <fullName evidence="5">ABC-type antimicrobial peptide transport system, ATPase component</fullName>
    </submittedName>
</protein>
<dbReference type="GO" id="GO:0022857">
    <property type="term" value="F:transmembrane transporter activity"/>
    <property type="evidence" value="ECO:0007669"/>
    <property type="project" value="TreeGrafter"/>
</dbReference>
<evidence type="ECO:0000259" key="4">
    <source>
        <dbReference type="PROSITE" id="PS50893"/>
    </source>
</evidence>
<dbReference type="GO" id="GO:0016887">
    <property type="term" value="F:ATP hydrolysis activity"/>
    <property type="evidence" value="ECO:0007669"/>
    <property type="project" value="InterPro"/>
</dbReference>
<evidence type="ECO:0000256" key="1">
    <source>
        <dbReference type="ARBA" id="ARBA00022448"/>
    </source>
</evidence>
<evidence type="ECO:0000313" key="6">
    <source>
        <dbReference type="Proteomes" id="UP000006346"/>
    </source>
</evidence>
<dbReference type="InterPro" id="IPR015854">
    <property type="entry name" value="ABC_transpr_LolD-like"/>
</dbReference>
<keyword evidence="6" id="KW-1185">Reference proteome</keyword>
<evidence type="ECO:0000256" key="2">
    <source>
        <dbReference type="ARBA" id="ARBA00022741"/>
    </source>
</evidence>
<dbReference type="InterPro" id="IPR017911">
    <property type="entry name" value="MacB-like_ATP-bd"/>
</dbReference>
<evidence type="ECO:0000256" key="3">
    <source>
        <dbReference type="ARBA" id="ARBA00022840"/>
    </source>
</evidence>
<keyword evidence="3" id="KW-0067">ATP-binding</keyword>
<dbReference type="EMBL" id="CP003108">
    <property type="protein sequence ID" value="AET70352.1"/>
    <property type="molecule type" value="Genomic_DNA"/>
</dbReference>
<dbReference type="SMART" id="SM00382">
    <property type="entry name" value="AAA"/>
    <property type="match status" value="1"/>
</dbReference>
<dbReference type="GO" id="GO:0098796">
    <property type="term" value="C:membrane protein complex"/>
    <property type="evidence" value="ECO:0007669"/>
    <property type="project" value="UniProtKB-ARBA"/>
</dbReference>
<dbReference type="InterPro" id="IPR003593">
    <property type="entry name" value="AAA+_ATPase"/>
</dbReference>
<gene>
    <name evidence="5" type="ordered locus">Desor_4955</name>
</gene>
<sequence length="307" mass="34427">MYCTGVEDIPLYLCVSVWTNEPCPNLINNLFRAGYFGFVLVCGFYDEKIGDKGMYSLEISDVWKNYQTRNKEKIAVLKGLNLQVKEGEMVAVMGPSGSGKTTLLNIISGVDRSDQGSVWIDGQCLSEMNKAELALFRRRRLGMIFQDFNLIESLSVKENVLLPMILDKKPAEEQEEQAEKILKILGIEDTQAHNITEISGGEKQRAAIGRALINNPALILADEPTGNLDSKSTREVMNYFLRVNREFGSSFLMVTHDTFAASHCHRALLLKDGEFLAEEQRKGSNKEFLDSLTEMLTLIGSEQDDIL</sequence>
<dbReference type="Gene3D" id="3.40.50.300">
    <property type="entry name" value="P-loop containing nucleotide triphosphate hydrolases"/>
    <property type="match status" value="1"/>
</dbReference>
<dbReference type="Pfam" id="PF00005">
    <property type="entry name" value="ABC_tran"/>
    <property type="match status" value="1"/>
</dbReference>
<dbReference type="eggNOG" id="COG1136">
    <property type="taxonomic scope" value="Bacteria"/>
</dbReference>
<dbReference type="CDD" id="cd03255">
    <property type="entry name" value="ABC_MJ0796_LolCDE_FtsE"/>
    <property type="match status" value="1"/>
</dbReference>
<dbReference type="PANTHER" id="PTHR24220">
    <property type="entry name" value="IMPORT ATP-BINDING PROTEIN"/>
    <property type="match status" value="1"/>
</dbReference>
<evidence type="ECO:0000313" key="5">
    <source>
        <dbReference type="EMBL" id="AET70352.1"/>
    </source>
</evidence>
<keyword evidence="2" id="KW-0547">Nucleotide-binding</keyword>
<dbReference type="InterPro" id="IPR003439">
    <property type="entry name" value="ABC_transporter-like_ATP-bd"/>
</dbReference>
<dbReference type="SUPFAM" id="SSF52540">
    <property type="entry name" value="P-loop containing nucleoside triphosphate hydrolases"/>
    <property type="match status" value="1"/>
</dbReference>
<accession>G7WJ40</accession>
<dbReference type="PANTHER" id="PTHR24220:SF674">
    <property type="entry name" value="BACITRACIN EXPORT ATP-BINDING PROTEIN BCEA"/>
    <property type="match status" value="1"/>
</dbReference>
<dbReference type="RefSeq" id="WP_014187158.1">
    <property type="nucleotide sequence ID" value="NC_016584.1"/>
</dbReference>
<dbReference type="HOGENOM" id="CLU_000604_1_22_9"/>
<dbReference type="PROSITE" id="PS00211">
    <property type="entry name" value="ABC_TRANSPORTER_1"/>
    <property type="match status" value="1"/>
</dbReference>